<protein>
    <recommendedName>
        <fullName evidence="3">CARDB domain-containing protein</fullName>
    </recommendedName>
</protein>
<organism evidence="1 2">
    <name type="scientific">Halorubrum ezzemoulense</name>
    <name type="common">Halorubrum chaoviator</name>
    <dbReference type="NCBI Taxonomy" id="337243"/>
    <lineage>
        <taxon>Archaea</taxon>
        <taxon>Methanobacteriati</taxon>
        <taxon>Methanobacteriota</taxon>
        <taxon>Stenosarchaea group</taxon>
        <taxon>Halobacteria</taxon>
        <taxon>Halobacteriales</taxon>
        <taxon>Haloferacaceae</taxon>
        <taxon>Halorubrum</taxon>
    </lineage>
</organism>
<proteinExistence type="predicted"/>
<dbReference type="PROSITE" id="PS51257">
    <property type="entry name" value="PROKAR_LIPOPROTEIN"/>
    <property type="match status" value="1"/>
</dbReference>
<name>A0ABT4Z1E4_HALEZ</name>
<evidence type="ECO:0000313" key="2">
    <source>
        <dbReference type="Proteomes" id="UP001210528"/>
    </source>
</evidence>
<evidence type="ECO:0000313" key="1">
    <source>
        <dbReference type="EMBL" id="MDB2291984.1"/>
    </source>
</evidence>
<accession>A0ABT4Z1E4</accession>
<comment type="caution">
    <text evidence="1">The sequence shown here is derived from an EMBL/GenBank/DDBJ whole genome shotgun (WGS) entry which is preliminary data.</text>
</comment>
<dbReference type="RefSeq" id="WP_271941083.1">
    <property type="nucleotide sequence ID" value="NZ_JAQLTZ010000002.1"/>
</dbReference>
<keyword evidence="2" id="KW-1185">Reference proteome</keyword>
<sequence>MAINRNHILAVTLVVLLAGCGGLAGIGGPSISDTEATVVEGQPVLVFDYEIDDFATALLEGPNGNVLYETRIEPEKNTSTLYMGQPQGGEYRILIREGGETLTTETLEFDGPELVLSDVSDNWSSNSLESVEVTIENTGDLPARIERGTYQVDENEAVSYISETVKPNESVSGSISPGFGVTEFEEPGLVEGDLTVETSVGNLSGEFSRDLKPASLSIAGVNPVWSGNALEEVIVRVRNSGGVPTEANVSVEHQGEEAAVTGVGIVDSGELVRFEATPFFNPYEVQSGGEAQFDVFVNSPSGRVSDEFTRDIAGADVSIESVDSTWESGRLTQVQYTADNAGEIEAEYDMTVEVNGETVSEGEVTIPPEGVSGQTLAEDSFTTSLDYAAASGGEYEVTVTLDTGDGTVSASDTVEFEGIDSTISEVDTTFFDQYDSNSSELSSVDFSVRNDGDIALRYDSVEIEIGGASRTDDPYGTQELEPGSSSMEYVSVRDSIVVDSGSHDLTIRLLLDGDTVASETTTVSTE</sequence>
<reference evidence="1 2" key="1">
    <citation type="submission" date="2023-01" db="EMBL/GenBank/DDBJ databases">
        <title>Halorubrum ezzemoulense from Santa Pola, Spain.</title>
        <authorList>
            <person name="Feng Y."/>
            <person name="Louyakis A.S."/>
            <person name="Gogarten J.P."/>
        </authorList>
    </citation>
    <scope>NUCLEOTIDE SEQUENCE [LARGE SCALE GENOMIC DNA]</scope>
    <source>
        <strain evidence="1 2">AMM015</strain>
    </source>
</reference>
<dbReference type="Proteomes" id="UP001210528">
    <property type="component" value="Unassembled WGS sequence"/>
</dbReference>
<evidence type="ECO:0008006" key="3">
    <source>
        <dbReference type="Google" id="ProtNLM"/>
    </source>
</evidence>
<gene>
    <name evidence="1" type="ORF">PM085_06740</name>
</gene>
<dbReference type="EMBL" id="JAQLUK010000004">
    <property type="protein sequence ID" value="MDB2291984.1"/>
    <property type="molecule type" value="Genomic_DNA"/>
</dbReference>